<dbReference type="InterPro" id="IPR002930">
    <property type="entry name" value="GCV_H"/>
</dbReference>
<dbReference type="GO" id="GO:0005829">
    <property type="term" value="C:cytosol"/>
    <property type="evidence" value="ECO:0007669"/>
    <property type="project" value="TreeGrafter"/>
</dbReference>
<dbReference type="GO" id="GO:0009249">
    <property type="term" value="P:protein lipoylation"/>
    <property type="evidence" value="ECO:0007669"/>
    <property type="project" value="TreeGrafter"/>
</dbReference>
<accession>A0A1H0FNP1</accession>
<dbReference type="PANTHER" id="PTHR11715:SF3">
    <property type="entry name" value="GLYCINE CLEAVAGE SYSTEM H PROTEIN-RELATED"/>
    <property type="match status" value="1"/>
</dbReference>
<dbReference type="PANTHER" id="PTHR11715">
    <property type="entry name" value="GLYCINE CLEAVAGE SYSTEM H PROTEIN"/>
    <property type="match status" value="1"/>
</dbReference>
<protein>
    <recommendedName>
        <fullName evidence="3">Glycine cleavage system H protein</fullName>
    </recommendedName>
</protein>
<dbReference type="CDD" id="cd06848">
    <property type="entry name" value="GCS_H"/>
    <property type="match status" value="1"/>
</dbReference>
<dbReference type="STRING" id="206665.SAMN04488516_11332"/>
<evidence type="ECO:0000259" key="5">
    <source>
        <dbReference type="PROSITE" id="PS50968"/>
    </source>
</evidence>
<dbReference type="OrthoDB" id="9796712at2"/>
<dbReference type="NCBIfam" id="NF002270">
    <property type="entry name" value="PRK01202.1"/>
    <property type="match status" value="1"/>
</dbReference>
<dbReference type="InterPro" id="IPR003016">
    <property type="entry name" value="2-oxoA_DH_lipoyl-BS"/>
</dbReference>
<comment type="function">
    <text evidence="3">The glycine cleavage system catalyzes the degradation of glycine. The H protein shuttles the methylamine group of glycine from the P protein to the T protein.</text>
</comment>
<dbReference type="InterPro" id="IPR011053">
    <property type="entry name" value="Single_hybrid_motif"/>
</dbReference>
<evidence type="ECO:0000256" key="4">
    <source>
        <dbReference type="PIRSR" id="PIRSR617453-50"/>
    </source>
</evidence>
<dbReference type="AlphaFoldDB" id="A0A1H0FNP1"/>
<dbReference type="Gene3D" id="2.40.50.100">
    <property type="match status" value="1"/>
</dbReference>
<dbReference type="Pfam" id="PF01597">
    <property type="entry name" value="GCV_H"/>
    <property type="match status" value="1"/>
</dbReference>
<dbReference type="InterPro" id="IPR017453">
    <property type="entry name" value="GCV_H_sub"/>
</dbReference>
<reference evidence="6 7" key="1">
    <citation type="submission" date="2016-10" db="EMBL/GenBank/DDBJ databases">
        <authorList>
            <person name="de Groot N.N."/>
        </authorList>
    </citation>
    <scope>NUCLEOTIDE SEQUENCE [LARGE SCALE GENOMIC DNA]</scope>
    <source>
        <strain evidence="6 7">DSM 15269</strain>
    </source>
</reference>
<keyword evidence="7" id="KW-1185">Reference proteome</keyword>
<name>A0A1H0FNP1_9BACT</name>
<evidence type="ECO:0000313" key="7">
    <source>
        <dbReference type="Proteomes" id="UP000199602"/>
    </source>
</evidence>
<comment type="cofactor">
    <cofactor evidence="3">
        <name>(R)-lipoate</name>
        <dbReference type="ChEBI" id="CHEBI:83088"/>
    </cofactor>
    <text evidence="3">Binds 1 lipoyl cofactor covalently.</text>
</comment>
<evidence type="ECO:0000313" key="6">
    <source>
        <dbReference type="EMBL" id="SDN96152.1"/>
    </source>
</evidence>
<evidence type="ECO:0000256" key="3">
    <source>
        <dbReference type="HAMAP-Rule" id="MF_00272"/>
    </source>
</evidence>
<sequence length="126" mass="13946">MIPENLLYAKSHEWAKIEEDTATIGITHFAQEQLGDITFIELPEIGSTLNQGDEIGSIESVKAASEIYSPVSGEVVEVNTLLEEAPEKINEDPYGEGWICKIKLSSQPEGLLTADEYAKLLEEEEH</sequence>
<organism evidence="6 7">
    <name type="scientific">Desulfonauticus submarinus</name>
    <dbReference type="NCBI Taxonomy" id="206665"/>
    <lineage>
        <taxon>Bacteria</taxon>
        <taxon>Pseudomonadati</taxon>
        <taxon>Thermodesulfobacteriota</taxon>
        <taxon>Desulfovibrionia</taxon>
        <taxon>Desulfovibrionales</taxon>
        <taxon>Desulfonauticaceae</taxon>
        <taxon>Desulfonauticus</taxon>
    </lineage>
</organism>
<dbReference type="EMBL" id="FNIN01000013">
    <property type="protein sequence ID" value="SDN96152.1"/>
    <property type="molecule type" value="Genomic_DNA"/>
</dbReference>
<feature type="modified residue" description="N6-lipoyllysine" evidence="3 4">
    <location>
        <position position="62"/>
    </location>
</feature>
<dbReference type="NCBIfam" id="TIGR00527">
    <property type="entry name" value="gcvH"/>
    <property type="match status" value="1"/>
</dbReference>
<dbReference type="SUPFAM" id="SSF51230">
    <property type="entry name" value="Single hybrid motif"/>
    <property type="match status" value="1"/>
</dbReference>
<dbReference type="GO" id="GO:0019464">
    <property type="term" value="P:glycine decarboxylation via glycine cleavage system"/>
    <property type="evidence" value="ECO:0007669"/>
    <property type="project" value="UniProtKB-UniRule"/>
</dbReference>
<dbReference type="HAMAP" id="MF_00272">
    <property type="entry name" value="GcvH"/>
    <property type="match status" value="1"/>
</dbReference>
<dbReference type="Proteomes" id="UP000199602">
    <property type="component" value="Unassembled WGS sequence"/>
</dbReference>
<dbReference type="RefSeq" id="WP_092066205.1">
    <property type="nucleotide sequence ID" value="NZ_FNIN01000013.1"/>
</dbReference>
<evidence type="ECO:0000256" key="1">
    <source>
        <dbReference type="ARBA" id="ARBA00009249"/>
    </source>
</evidence>
<dbReference type="GO" id="GO:0005960">
    <property type="term" value="C:glycine cleavage complex"/>
    <property type="evidence" value="ECO:0007669"/>
    <property type="project" value="InterPro"/>
</dbReference>
<dbReference type="InterPro" id="IPR033753">
    <property type="entry name" value="GCV_H/Fam206"/>
</dbReference>
<keyword evidence="2 3" id="KW-0450">Lipoyl</keyword>
<proteinExistence type="inferred from homology"/>
<dbReference type="InterPro" id="IPR000089">
    <property type="entry name" value="Biotin_lipoyl"/>
</dbReference>
<evidence type="ECO:0000256" key="2">
    <source>
        <dbReference type="ARBA" id="ARBA00022823"/>
    </source>
</evidence>
<gene>
    <name evidence="3" type="primary">gcvH</name>
    <name evidence="6" type="ORF">SAMN04488516_11332</name>
</gene>
<comment type="similarity">
    <text evidence="1 3">Belongs to the GcvH family.</text>
</comment>
<dbReference type="PROSITE" id="PS00189">
    <property type="entry name" value="LIPOYL"/>
    <property type="match status" value="1"/>
</dbReference>
<comment type="subunit">
    <text evidence="3">The glycine cleavage system is composed of four proteins: P, T, L and H.</text>
</comment>
<dbReference type="PROSITE" id="PS50968">
    <property type="entry name" value="BIOTINYL_LIPOYL"/>
    <property type="match status" value="1"/>
</dbReference>
<feature type="domain" description="Lipoyl-binding" evidence="5">
    <location>
        <begin position="21"/>
        <end position="103"/>
    </location>
</feature>